<dbReference type="InterPro" id="IPR011335">
    <property type="entry name" value="Restrct_endonuc-II-like"/>
</dbReference>
<reference evidence="2 3" key="1">
    <citation type="journal article" date="2012" name="Int. J. Syst. Evol. Microbiol.">
        <title>Flammeovirga pacifica sp. nov., isolated from deep-sea sediment.</title>
        <authorList>
            <person name="Xu H."/>
            <person name="Fu Y."/>
            <person name="Yang N."/>
            <person name="Ding Z."/>
            <person name="Lai Q."/>
            <person name="Zeng R."/>
        </authorList>
    </citation>
    <scope>NUCLEOTIDE SEQUENCE [LARGE SCALE GENOMIC DNA]</scope>
    <source>
        <strain evidence="3">DSM 24597 / LMG 26175 / WPAGA1</strain>
    </source>
</reference>
<dbReference type="InterPro" id="IPR038726">
    <property type="entry name" value="PDDEXK_AddAB-type"/>
</dbReference>
<proteinExistence type="predicted"/>
<dbReference type="SUPFAM" id="SSF52980">
    <property type="entry name" value="Restriction endonuclease-like"/>
    <property type="match status" value="1"/>
</dbReference>
<dbReference type="AlphaFoldDB" id="A0A1S1YZN7"/>
<dbReference type="EMBL" id="JRYR02000001">
    <property type="protein sequence ID" value="OHX66476.1"/>
    <property type="molecule type" value="Genomic_DNA"/>
</dbReference>
<dbReference type="InterPro" id="IPR011604">
    <property type="entry name" value="PDDEXK-like_dom_sf"/>
</dbReference>
<protein>
    <recommendedName>
        <fullName evidence="1">PD-(D/E)XK endonuclease-like domain-containing protein</fullName>
    </recommendedName>
</protein>
<dbReference type="InterPro" id="IPR027417">
    <property type="entry name" value="P-loop_NTPase"/>
</dbReference>
<keyword evidence="3" id="KW-1185">Reference proteome</keyword>
<dbReference type="Proteomes" id="UP000179797">
    <property type="component" value="Unassembled WGS sequence"/>
</dbReference>
<dbReference type="Pfam" id="PF12705">
    <property type="entry name" value="PDDEXK_1"/>
    <property type="match status" value="1"/>
</dbReference>
<feature type="domain" description="PD-(D/E)XK endonuclease-like" evidence="1">
    <location>
        <begin position="703"/>
        <end position="930"/>
    </location>
</feature>
<organism evidence="2 3">
    <name type="scientific">Flammeovirga pacifica</name>
    <dbReference type="NCBI Taxonomy" id="915059"/>
    <lineage>
        <taxon>Bacteria</taxon>
        <taxon>Pseudomonadati</taxon>
        <taxon>Bacteroidota</taxon>
        <taxon>Cytophagia</taxon>
        <taxon>Cytophagales</taxon>
        <taxon>Flammeovirgaceae</taxon>
        <taxon>Flammeovirga</taxon>
    </lineage>
</organism>
<dbReference type="SUPFAM" id="SSF52540">
    <property type="entry name" value="P-loop containing nucleoside triphosphate hydrolases"/>
    <property type="match status" value="1"/>
</dbReference>
<comment type="caution">
    <text evidence="2">The sequence shown here is derived from an EMBL/GenBank/DDBJ whole genome shotgun (WGS) entry which is preliminary data.</text>
</comment>
<evidence type="ECO:0000313" key="3">
    <source>
        <dbReference type="Proteomes" id="UP000179797"/>
    </source>
</evidence>
<dbReference type="OrthoDB" id="9762792at2"/>
<dbReference type="STRING" id="915059.NH26_08965"/>
<dbReference type="Gene3D" id="3.90.320.10">
    <property type="match status" value="1"/>
</dbReference>
<gene>
    <name evidence="2" type="ORF">NH26_08965</name>
</gene>
<evidence type="ECO:0000259" key="1">
    <source>
        <dbReference type="Pfam" id="PF12705"/>
    </source>
</evidence>
<accession>A0A1S1YZN7</accession>
<dbReference type="RefSeq" id="WP_044221609.1">
    <property type="nucleotide sequence ID" value="NZ_JRYR02000001.1"/>
</dbReference>
<sequence length="1014" mass="117000">MKTYPSPFLLEVARSVYQQHKNELNRIIVVLPSRRACMYFKQYFGSVIDQLTIAPQILSMEGFAELFSKLLKADNVTLLFELFHTYKKDDKELKIEDFIHLGKSLLSEFNMIDNNLDEKEVKKMFEHLNEVKLLENWAKDLGDEEKDDLKKNWKDGKTSMTEFLVFWQRLSNSYSDFRKSLLSKGMAYGGILFREALDHLEERMEEFEIDKVIFAGFSQMSGVEQDIVEKLNNLSKAQVYFDADKRYLDKFKNHEAGYYLRKYVKGFGAQHPHYAIDQFNSHDKKVGFKSVSSTVGEVKFAGEWLTSLLDSEESKEDFIQTLNHTAILLPDESLLPALLKSLPNITFSDGKTLAEHTNITMGVSFEKTPLFDLIREIFQMKERVTYKDGQYVAYFKSVQNILRHPFFNSNYREIDIIVGDILDDLVNKNYINVPLDYLVEKSGDLEIFSVVFKPWGKNYKDYIKSFIDLINALLKMMKSTINPSGNEEIKISDSIYSYEEELLSILFDHLKHLNRVLPNFFKVESELPLGIFRTLLLELLRGTKVPFTGVPIAPLQIMGMLESRALDFKNVLILTCNEGMLPTKKAVEAIIPFDIRSEFGLPTYKDKNAAFAYTFYRLFHRADHLMFSYLDANAGSDVGEMSRLLLQVKEEMLEEPSFRVLPIEKHQEAWLLAKADKTMSEAISISKSDGLKKKILERLQKGISPSSISSYIRNPLTFIDQKVIGLVEKEDIEEDLDNRSFGNLIHTAMEWGLRRMAGLKDIYEKPEVQPSFVLRIEDFEKAINDKAFILQLIDDAAVKEKVELLKGQNLLLKAVAENIIIRFFRKQIEELEASESKAFGIVRLEEYISNTIHFEVDGEKVTLRLSGMADRIDVLDGKLRIVDYKSGGFDPNKMKPKEWSVFMEDNAYAKALQLSLYSYLTKAAIKNPQNKDFHSMISECNKVLIDEKIPTIDFNIEIDSGFYFFRKINDGLISCKMDGTLNGEEIDFIPKTEKWLQLWSENLLDTESALEDVI</sequence>
<evidence type="ECO:0000313" key="2">
    <source>
        <dbReference type="EMBL" id="OHX66476.1"/>
    </source>
</evidence>
<name>A0A1S1YZN7_FLAPC</name>